<comment type="caution">
    <text evidence="9">The sequence shown here is derived from an EMBL/GenBank/DDBJ whole genome shotgun (WGS) entry which is preliminary data.</text>
</comment>
<reference evidence="9 10" key="1">
    <citation type="submission" date="2024-03" db="EMBL/GenBank/DDBJ databases">
        <title>The Acrasis kona genome and developmental transcriptomes reveal deep origins of eukaryotic multicellular pathways.</title>
        <authorList>
            <person name="Sheikh S."/>
            <person name="Fu C.-J."/>
            <person name="Brown M.W."/>
            <person name="Baldauf S.L."/>
        </authorList>
    </citation>
    <scope>NUCLEOTIDE SEQUENCE [LARGE SCALE GENOMIC DNA]</scope>
    <source>
        <strain evidence="9 10">ATCC MYA-3509</strain>
    </source>
</reference>
<dbReference type="PANTHER" id="PTHR10942">
    <property type="entry name" value="LEISHMANOLYSIN-LIKE PEPTIDASE"/>
    <property type="match status" value="1"/>
</dbReference>
<accession>A0AAW2YNA5</accession>
<keyword evidence="5 7" id="KW-0862">Zinc</keyword>
<dbReference type="PANTHER" id="PTHR10942:SF51">
    <property type="entry name" value="IPT_TIG DOMAIN-CONTAINING PROTEIN"/>
    <property type="match status" value="1"/>
</dbReference>
<dbReference type="GO" id="GO:0005737">
    <property type="term" value="C:cytoplasm"/>
    <property type="evidence" value="ECO:0007669"/>
    <property type="project" value="TreeGrafter"/>
</dbReference>
<feature type="binding site" evidence="7">
    <location>
        <position position="202"/>
    </location>
    <ligand>
        <name>Zn(2+)</name>
        <dbReference type="ChEBI" id="CHEBI:29105"/>
        <note>catalytic</note>
    </ligand>
</feature>
<dbReference type="AlphaFoldDB" id="A0AAW2YNA5"/>
<keyword evidence="8" id="KW-0812">Transmembrane</keyword>
<keyword evidence="2" id="KW-0645">Protease</keyword>
<dbReference type="Gene3D" id="3.90.132.10">
    <property type="entry name" value="Leishmanolysin , domain 2"/>
    <property type="match status" value="1"/>
</dbReference>
<evidence type="ECO:0000256" key="4">
    <source>
        <dbReference type="ARBA" id="ARBA00022801"/>
    </source>
</evidence>
<comment type="cofactor">
    <cofactor evidence="7">
        <name>Zn(2+)</name>
        <dbReference type="ChEBI" id="CHEBI:29105"/>
    </cofactor>
    <text evidence="7">Binds 1 zinc ion per subunit.</text>
</comment>
<dbReference type="Proteomes" id="UP001431209">
    <property type="component" value="Unassembled WGS sequence"/>
</dbReference>
<comment type="similarity">
    <text evidence="1">Belongs to the peptidase M8 family.</text>
</comment>
<dbReference type="Pfam" id="PF01457">
    <property type="entry name" value="Peptidase_M8"/>
    <property type="match status" value="1"/>
</dbReference>
<evidence type="ECO:0000313" key="10">
    <source>
        <dbReference type="Proteomes" id="UP001431209"/>
    </source>
</evidence>
<evidence type="ECO:0000256" key="3">
    <source>
        <dbReference type="ARBA" id="ARBA00022723"/>
    </source>
</evidence>
<keyword evidence="3 7" id="KW-0479">Metal-binding</keyword>
<dbReference type="InterPro" id="IPR001577">
    <property type="entry name" value="Peptidase_M8"/>
</dbReference>
<dbReference type="GO" id="GO:0007155">
    <property type="term" value="P:cell adhesion"/>
    <property type="evidence" value="ECO:0007669"/>
    <property type="project" value="InterPro"/>
</dbReference>
<evidence type="ECO:0000256" key="1">
    <source>
        <dbReference type="ARBA" id="ARBA00005860"/>
    </source>
</evidence>
<keyword evidence="4" id="KW-0378">Hydrolase</keyword>
<proteinExistence type="inferred from homology"/>
<dbReference type="GO" id="GO:0004222">
    <property type="term" value="F:metalloendopeptidase activity"/>
    <property type="evidence" value="ECO:0007669"/>
    <property type="project" value="InterPro"/>
</dbReference>
<keyword evidence="6 7" id="KW-0482">Metalloprotease</keyword>
<dbReference type="Gene3D" id="3.10.170.20">
    <property type="match status" value="1"/>
</dbReference>
<dbReference type="GO" id="GO:0016020">
    <property type="term" value="C:membrane"/>
    <property type="evidence" value="ECO:0007669"/>
    <property type="project" value="InterPro"/>
</dbReference>
<evidence type="ECO:0000256" key="6">
    <source>
        <dbReference type="ARBA" id="ARBA00023049"/>
    </source>
</evidence>
<dbReference type="GO" id="GO:0006508">
    <property type="term" value="P:proteolysis"/>
    <property type="evidence" value="ECO:0007669"/>
    <property type="project" value="UniProtKB-KW"/>
</dbReference>
<dbReference type="SUPFAM" id="SSF55486">
    <property type="entry name" value="Metalloproteases ('zincins'), catalytic domain"/>
    <property type="match status" value="1"/>
</dbReference>
<keyword evidence="8" id="KW-0472">Membrane</keyword>
<organism evidence="9 10">
    <name type="scientific">Acrasis kona</name>
    <dbReference type="NCBI Taxonomy" id="1008807"/>
    <lineage>
        <taxon>Eukaryota</taxon>
        <taxon>Discoba</taxon>
        <taxon>Heterolobosea</taxon>
        <taxon>Tetramitia</taxon>
        <taxon>Eutetramitia</taxon>
        <taxon>Acrasidae</taxon>
        <taxon>Acrasis</taxon>
    </lineage>
</organism>
<gene>
    <name evidence="9" type="ORF">AKO1_008614</name>
</gene>
<dbReference type="Gene3D" id="2.10.55.10">
    <property type="entry name" value="Leishmanolysin domain 3"/>
    <property type="match status" value="1"/>
</dbReference>
<sequence>MLALRYLIATAYLVTSLYCLRITFDTSKIMTDSMRTCTVSGGLYFRGPIGTSSITCESTTASSDYTGPPATTCSAICGDQDVVTRQIYNDFINNTLPALLNRVQSVIDIKDTLKKPTLNVPAVNCAFTSNTGINITTPFTLNNTDVLIYVFMRPMPRIVGTQGLYCYRDEESKRPVVGLLNVPVPVLRSTNLQSLLLKQVLHILGFHWPILSKEVYTFTQTTRIINNAQRVSTYLVPPPTSTALSTIQKHTGCSLITQIEMEDTAPAYNTYLYDGPNQFTSFLEKRAFNNEIMTNNFSLNLVNAVDGTQPALSNITLGIFADMPWYQVNFTNADRYVFGKSVGCALNTQQCENWVPAQSDATSRLYWYWCDNPSINTHCTLDLTSKGDCNVQQYDPAPIAYYRHFPNVAFGGSDIVNDYCPFVSPSFGGDCRVSVGSDADSQTGEFYGATSRCFMSNIRTNPQGSTQPAATSTCLNTACGPLSNSTSSDIYLFVQIGSTWYKCEKAGGKVSGLNGALGTLFCPPVDLVCTDGARSVNWDDSIAASSIHSQGNQVPWWAWLVLGLGLGIPLLILFLLIVGFFAWKEMKKRDKITVVDLRNPKKKARY</sequence>
<feature type="transmembrane region" description="Helical" evidence="8">
    <location>
        <begin position="556"/>
        <end position="583"/>
    </location>
</feature>
<dbReference type="GO" id="GO:0046872">
    <property type="term" value="F:metal ion binding"/>
    <property type="evidence" value="ECO:0007669"/>
    <property type="project" value="UniProtKB-KW"/>
</dbReference>
<protein>
    <submittedName>
        <fullName evidence="9">Leishmanolysin</fullName>
    </submittedName>
</protein>
<evidence type="ECO:0000313" key="9">
    <source>
        <dbReference type="EMBL" id="KAL0478378.1"/>
    </source>
</evidence>
<evidence type="ECO:0000256" key="2">
    <source>
        <dbReference type="ARBA" id="ARBA00022670"/>
    </source>
</evidence>
<keyword evidence="8" id="KW-1133">Transmembrane helix</keyword>
<name>A0AAW2YNA5_9EUKA</name>
<evidence type="ECO:0000256" key="8">
    <source>
        <dbReference type="SAM" id="Phobius"/>
    </source>
</evidence>
<keyword evidence="10" id="KW-1185">Reference proteome</keyword>
<evidence type="ECO:0000256" key="5">
    <source>
        <dbReference type="ARBA" id="ARBA00022833"/>
    </source>
</evidence>
<dbReference type="EMBL" id="JAOPGA020000370">
    <property type="protein sequence ID" value="KAL0478378.1"/>
    <property type="molecule type" value="Genomic_DNA"/>
</dbReference>
<evidence type="ECO:0000256" key="7">
    <source>
        <dbReference type="PIRSR" id="PIRSR601577-2"/>
    </source>
</evidence>